<dbReference type="InterPro" id="IPR036736">
    <property type="entry name" value="ACP-like_sf"/>
</dbReference>
<reference evidence="2" key="1">
    <citation type="journal article" date="2023" name="Int. J. Syst. Evol. Microbiol.">
        <title>&lt;i&gt;Clostridium folliculivorans&lt;/i&gt; sp. nov., isolated from soil samples of an organic paddy in Japan.</title>
        <authorList>
            <person name="Tazawa J."/>
            <person name="Kobayashi H."/>
            <person name="Tanizawa Y."/>
            <person name="Uchino A."/>
            <person name="Tanaka F."/>
            <person name="Urashima Y."/>
            <person name="Miura S."/>
            <person name="Sakamoto M."/>
            <person name="Ohkuma M."/>
            <person name="Tohno M."/>
        </authorList>
    </citation>
    <scope>NUCLEOTIDE SEQUENCE</scope>
    <source>
        <strain evidence="2">D1-1</strain>
    </source>
</reference>
<gene>
    <name evidence="2" type="ORF">CFOLD11_34590</name>
</gene>
<proteinExistence type="predicted"/>
<comment type="caution">
    <text evidence="2">The sequence shown here is derived from an EMBL/GenBank/DDBJ whole genome shotgun (WGS) entry which is preliminary data.</text>
</comment>
<organism evidence="2 3">
    <name type="scientific">Clostridium folliculivorans</name>
    <dbReference type="NCBI Taxonomy" id="2886038"/>
    <lineage>
        <taxon>Bacteria</taxon>
        <taxon>Bacillati</taxon>
        <taxon>Bacillota</taxon>
        <taxon>Clostridia</taxon>
        <taxon>Eubacteriales</taxon>
        <taxon>Clostridiaceae</taxon>
        <taxon>Clostridium</taxon>
    </lineage>
</organism>
<dbReference type="Gene3D" id="1.10.1200.10">
    <property type="entry name" value="ACP-like"/>
    <property type="match status" value="1"/>
</dbReference>
<evidence type="ECO:0000313" key="3">
    <source>
        <dbReference type="Proteomes" id="UP001057868"/>
    </source>
</evidence>
<feature type="domain" description="Carrier" evidence="1">
    <location>
        <begin position="1"/>
        <end position="78"/>
    </location>
</feature>
<dbReference type="Proteomes" id="UP001057868">
    <property type="component" value="Unassembled WGS sequence"/>
</dbReference>
<dbReference type="InterPro" id="IPR009081">
    <property type="entry name" value="PP-bd_ACP"/>
</dbReference>
<dbReference type="SUPFAM" id="SSF47336">
    <property type="entry name" value="ACP-like"/>
    <property type="match status" value="1"/>
</dbReference>
<keyword evidence="3" id="KW-1185">Reference proteome</keyword>
<accession>A0A9W5Y4X4</accession>
<name>A0A9W5Y4X4_9CLOT</name>
<dbReference type="AlphaFoldDB" id="A0A9W5Y4X4"/>
<sequence length="83" mass="9708">MNDKIVKIICEVKEDESLEEKILNSTDLLNDLGIDSLQLINIILRIEDEFDIQIDFDEFDMDCLRSVDTFGEYIEMQKGAIYE</sequence>
<evidence type="ECO:0000313" key="2">
    <source>
        <dbReference type="EMBL" id="GKU26632.1"/>
    </source>
</evidence>
<dbReference type="PROSITE" id="PS50075">
    <property type="entry name" value="CARRIER"/>
    <property type="match status" value="1"/>
</dbReference>
<protein>
    <submittedName>
        <fullName evidence="2">D-alanyl carrier protein</fullName>
    </submittedName>
</protein>
<evidence type="ECO:0000259" key="1">
    <source>
        <dbReference type="PROSITE" id="PS50075"/>
    </source>
</evidence>
<dbReference type="RefSeq" id="WP_261853525.1">
    <property type="nucleotide sequence ID" value="NZ_BQXY01000006.1"/>
</dbReference>
<dbReference type="EMBL" id="BQXY01000006">
    <property type="protein sequence ID" value="GKU26632.1"/>
    <property type="molecule type" value="Genomic_DNA"/>
</dbReference>
<dbReference type="Pfam" id="PF00550">
    <property type="entry name" value="PP-binding"/>
    <property type="match status" value="1"/>
</dbReference>